<dbReference type="GO" id="GO:0004396">
    <property type="term" value="F:hexokinase activity"/>
    <property type="evidence" value="ECO:0007669"/>
    <property type="project" value="TreeGrafter"/>
</dbReference>
<dbReference type="Pfam" id="PF00480">
    <property type="entry name" value="ROK"/>
    <property type="match status" value="1"/>
</dbReference>
<accession>A0A0K6GZ49</accession>
<keyword evidence="2" id="KW-1185">Reference proteome</keyword>
<dbReference type="SUPFAM" id="SSF53067">
    <property type="entry name" value="Actin-like ATPase domain"/>
    <property type="match status" value="1"/>
</dbReference>
<reference evidence="2" key="1">
    <citation type="submission" date="2015-08" db="EMBL/GenBank/DDBJ databases">
        <authorList>
            <person name="Varghese N."/>
        </authorList>
    </citation>
    <scope>NUCLEOTIDE SEQUENCE [LARGE SCALE GENOMIC DNA]</scope>
    <source>
        <strain evidence="2">DSM 17901</strain>
    </source>
</reference>
<dbReference type="CDD" id="cd24066">
    <property type="entry name" value="ASKHA_NBD_ROK_EcFRK-like"/>
    <property type="match status" value="1"/>
</dbReference>
<dbReference type="PANTHER" id="PTHR18964">
    <property type="entry name" value="ROK (REPRESSOR, ORF, KINASE) FAMILY"/>
    <property type="match status" value="1"/>
</dbReference>
<proteinExistence type="predicted"/>
<evidence type="ECO:0000313" key="2">
    <source>
        <dbReference type="Proteomes" id="UP000243535"/>
    </source>
</evidence>
<gene>
    <name evidence="1" type="ORF">Ga0061063_1918</name>
</gene>
<dbReference type="Proteomes" id="UP000243535">
    <property type="component" value="Unassembled WGS sequence"/>
</dbReference>
<dbReference type="InterPro" id="IPR049874">
    <property type="entry name" value="ROK_cs"/>
</dbReference>
<organism evidence="1 2">
    <name type="scientific">Gulbenkiania indica</name>
    <dbReference type="NCBI Taxonomy" id="375574"/>
    <lineage>
        <taxon>Bacteria</taxon>
        <taxon>Pseudomonadati</taxon>
        <taxon>Pseudomonadota</taxon>
        <taxon>Betaproteobacteria</taxon>
        <taxon>Neisseriales</taxon>
        <taxon>Chromobacteriaceae</taxon>
        <taxon>Gulbenkiania</taxon>
    </lineage>
</organism>
<dbReference type="InterPro" id="IPR043129">
    <property type="entry name" value="ATPase_NBD"/>
</dbReference>
<keyword evidence="1" id="KW-0808">Transferase</keyword>
<sequence>MDSGARALRGGRAHGKMQAFIFSVAFMYRIGIDLGGTKIELVALAGDGEVRLRQRVPTPQGDYAGTLDAIAALVRGAEAEIGGDYTVGIGTPGAPSQSGGRMKNCNSTCLNGQPFQADIEALLQRPVRLANDANCFTLSEAIDGAGKDARAVFGVILGTGVGGGMVLEGRLWQGANHIAGEWGHMPLPLPEACDLPLPGCYCGRHGCVEAYLSGPALQAQYAAQTGLTATPAEIATLAEGNAQCAMAVLETYERRLGRALAQVVNLFDPEVIVLGGGLSNLARLYRTLPEYMAPHVFSDTVLTRIVPPLHGDSSGVRGAAWLWAPVTG</sequence>
<dbReference type="AlphaFoldDB" id="A0A0K6GZ49"/>
<keyword evidence="1" id="KW-0418">Kinase</keyword>
<dbReference type="EMBL" id="CYHA01000003">
    <property type="protein sequence ID" value="CUA83845.1"/>
    <property type="molecule type" value="Genomic_DNA"/>
</dbReference>
<evidence type="ECO:0000313" key="1">
    <source>
        <dbReference type="EMBL" id="CUA83845.1"/>
    </source>
</evidence>
<dbReference type="Gene3D" id="3.30.420.40">
    <property type="match status" value="2"/>
</dbReference>
<dbReference type="PANTHER" id="PTHR18964:SF174">
    <property type="entry name" value="D-ALLOSE KINASE-RELATED"/>
    <property type="match status" value="1"/>
</dbReference>
<dbReference type="STRING" id="375574.GCA_001418035_01710"/>
<name>A0A0K6GZ49_9NEIS</name>
<dbReference type="InterPro" id="IPR000600">
    <property type="entry name" value="ROK"/>
</dbReference>
<protein>
    <submittedName>
        <fullName evidence="1">Sugar kinase of the NBD/HSP70 family, may contain an N-terminal HTH domain</fullName>
    </submittedName>
</protein>
<dbReference type="PROSITE" id="PS01125">
    <property type="entry name" value="ROK"/>
    <property type="match status" value="1"/>
</dbReference>